<name>A0AAV9JTH4_9PEZI</name>
<reference evidence="4 5" key="1">
    <citation type="submission" date="2021-11" db="EMBL/GenBank/DDBJ databases">
        <title>Black yeast isolated from Biological Soil Crust.</title>
        <authorList>
            <person name="Kurbessoian T."/>
        </authorList>
    </citation>
    <scope>NUCLEOTIDE SEQUENCE [LARGE SCALE GENOMIC DNA]</scope>
    <source>
        <strain evidence="4 5">CCFEE 5522</strain>
    </source>
</reference>
<evidence type="ECO:0000313" key="4">
    <source>
        <dbReference type="EMBL" id="KAK4548799.1"/>
    </source>
</evidence>
<protein>
    <recommendedName>
        <fullName evidence="3">NAD-dependent epimerase/dehydratase domain-containing protein</fullName>
    </recommendedName>
</protein>
<dbReference type="PANTHER" id="PTHR10366:SF564">
    <property type="entry name" value="STEROL-4-ALPHA-CARBOXYLATE 3-DEHYDROGENASE, DECARBOXYLATING"/>
    <property type="match status" value="1"/>
</dbReference>
<dbReference type="Proteomes" id="UP001324427">
    <property type="component" value="Unassembled WGS sequence"/>
</dbReference>
<feature type="domain" description="NAD-dependent epimerase/dehydratase" evidence="3">
    <location>
        <begin position="6"/>
        <end position="207"/>
    </location>
</feature>
<accession>A0AAV9JTH4</accession>
<comment type="caution">
    <text evidence="4">The sequence shown here is derived from an EMBL/GenBank/DDBJ whole genome shotgun (WGS) entry which is preliminary data.</text>
</comment>
<dbReference type="GO" id="GO:0016616">
    <property type="term" value="F:oxidoreductase activity, acting on the CH-OH group of donors, NAD or NADP as acceptor"/>
    <property type="evidence" value="ECO:0007669"/>
    <property type="project" value="TreeGrafter"/>
</dbReference>
<proteinExistence type="inferred from homology"/>
<evidence type="ECO:0000259" key="3">
    <source>
        <dbReference type="Pfam" id="PF01370"/>
    </source>
</evidence>
<dbReference type="SUPFAM" id="SSF51735">
    <property type="entry name" value="NAD(P)-binding Rossmann-fold domains"/>
    <property type="match status" value="1"/>
</dbReference>
<sequence>MAGDLVLLTGATGHLGFRTLRTALEHGYNVRAAVRSEAKAELVRSNPVLKAINKDDQLSFVIVPDFIEPGAFDEVVKDVKYIIHVASPIPMKAAGDDFEKFFIQPAVQGTLGVFESARKSGTVKRIVVTSSVVAIVPPKLWFFDKIVDEVFNAESRQPEMEGPFEVLQVAYIASKVAALNRAEAWIKQEKPDFDVIHVYPSFILGRDDMADSTKAFQTGTNAVPLNIALGTADPKTQKACDRARPSALYPNSYNNVNDCAKVHVLALDPKVEGNQGFIVSSTGMDGMTWKEANRIVAKHFPDAVKDGRLPNTGGYETIVCKVDSSKTEETFGVKFTNFEASVVSVVGHYLEVLDKESKGQQTNGH</sequence>
<dbReference type="PANTHER" id="PTHR10366">
    <property type="entry name" value="NAD DEPENDENT EPIMERASE/DEHYDRATASE"/>
    <property type="match status" value="1"/>
</dbReference>
<keyword evidence="1" id="KW-0560">Oxidoreductase</keyword>
<dbReference type="InterPro" id="IPR036291">
    <property type="entry name" value="NAD(P)-bd_dom_sf"/>
</dbReference>
<gene>
    <name evidence="4" type="ORF">LTR36_008572</name>
</gene>
<dbReference type="InterPro" id="IPR001509">
    <property type="entry name" value="Epimerase_deHydtase"/>
</dbReference>
<dbReference type="Gene3D" id="3.40.50.720">
    <property type="entry name" value="NAD(P)-binding Rossmann-like Domain"/>
    <property type="match status" value="1"/>
</dbReference>
<organism evidence="4 5">
    <name type="scientific">Oleoguttula mirabilis</name>
    <dbReference type="NCBI Taxonomy" id="1507867"/>
    <lineage>
        <taxon>Eukaryota</taxon>
        <taxon>Fungi</taxon>
        <taxon>Dikarya</taxon>
        <taxon>Ascomycota</taxon>
        <taxon>Pezizomycotina</taxon>
        <taxon>Dothideomycetes</taxon>
        <taxon>Dothideomycetidae</taxon>
        <taxon>Mycosphaerellales</taxon>
        <taxon>Teratosphaeriaceae</taxon>
        <taxon>Oleoguttula</taxon>
    </lineage>
</organism>
<dbReference type="EMBL" id="JAVFHQ010000006">
    <property type="protein sequence ID" value="KAK4548799.1"/>
    <property type="molecule type" value="Genomic_DNA"/>
</dbReference>
<evidence type="ECO:0000313" key="5">
    <source>
        <dbReference type="Proteomes" id="UP001324427"/>
    </source>
</evidence>
<evidence type="ECO:0000256" key="1">
    <source>
        <dbReference type="ARBA" id="ARBA00023002"/>
    </source>
</evidence>
<evidence type="ECO:0000256" key="2">
    <source>
        <dbReference type="ARBA" id="ARBA00023445"/>
    </source>
</evidence>
<keyword evidence="5" id="KW-1185">Reference proteome</keyword>
<dbReference type="AlphaFoldDB" id="A0AAV9JTH4"/>
<dbReference type="Pfam" id="PF01370">
    <property type="entry name" value="Epimerase"/>
    <property type="match status" value="1"/>
</dbReference>
<dbReference type="InterPro" id="IPR050425">
    <property type="entry name" value="NAD(P)_dehydrat-like"/>
</dbReference>
<comment type="similarity">
    <text evidence="2">Belongs to the NAD(P)-dependent epimerase/dehydratase family. Dihydroflavonol-4-reductase subfamily.</text>
</comment>